<protein>
    <submittedName>
        <fullName evidence="1">SAM-dependent methyltransferase</fullName>
    </submittedName>
</protein>
<proteinExistence type="predicted"/>
<dbReference type="EMBL" id="CP073720">
    <property type="protein sequence ID" value="UWP80270.1"/>
    <property type="molecule type" value="Genomic_DNA"/>
</dbReference>
<keyword evidence="1" id="KW-0808">Transferase</keyword>
<reference evidence="1" key="1">
    <citation type="submission" date="2021-04" db="EMBL/GenBank/DDBJ databases">
        <authorList>
            <person name="Hartkoorn R.C."/>
            <person name="Beaudoing E."/>
            <person name="Hot D."/>
        </authorList>
    </citation>
    <scope>NUCLEOTIDE SEQUENCE</scope>
    <source>
        <strain evidence="1">NRRL B-16292</strain>
    </source>
</reference>
<dbReference type="GO" id="GO:0008168">
    <property type="term" value="F:methyltransferase activity"/>
    <property type="evidence" value="ECO:0007669"/>
    <property type="project" value="UniProtKB-KW"/>
</dbReference>
<dbReference type="InterPro" id="IPR006764">
    <property type="entry name" value="SAM_dep_MeTrfase_SAV2177_type"/>
</dbReference>
<name>A0ABY5VSU5_9ACTN</name>
<sequence length="282" mass="30337">MRMNGPSGGEHKSEQKPATAARMYDFYLGGVHNFPADRQAAQTVVDQFPAVPAVARNNRAFLGRAVRFLAEAGIRQFLDIGSGIPTAGNVHEIAQAVAPDARVVYVDIDPVAVAESLEILHGNDRATAIRGDLREPQAILDHPEVRRMLDFTTPTALVLAAVLHFVPDDTEAYGFVDRLAAVLPAGSYLVISHGAAETFALSDDRTAAARAVYTQRTTTAGKPRTRAQVELFFAGRCQLVDPGVTWAPDWRPATGDPADFAGDTRRSGMWAGVGQFTPMPTT</sequence>
<dbReference type="GO" id="GO:0032259">
    <property type="term" value="P:methylation"/>
    <property type="evidence" value="ECO:0007669"/>
    <property type="project" value="UniProtKB-KW"/>
</dbReference>
<dbReference type="InterPro" id="IPR029063">
    <property type="entry name" value="SAM-dependent_MTases_sf"/>
</dbReference>
<evidence type="ECO:0000313" key="2">
    <source>
        <dbReference type="Proteomes" id="UP001059617"/>
    </source>
</evidence>
<organism evidence="1 2">
    <name type="scientific">Dactylosporangium fulvum</name>
    <dbReference type="NCBI Taxonomy" id="53359"/>
    <lineage>
        <taxon>Bacteria</taxon>
        <taxon>Bacillati</taxon>
        <taxon>Actinomycetota</taxon>
        <taxon>Actinomycetes</taxon>
        <taxon>Micromonosporales</taxon>
        <taxon>Micromonosporaceae</taxon>
        <taxon>Dactylosporangium</taxon>
    </lineage>
</organism>
<dbReference type="Gene3D" id="3.40.50.150">
    <property type="entry name" value="Vaccinia Virus protein VP39"/>
    <property type="match status" value="1"/>
</dbReference>
<dbReference type="PIRSF" id="PIRSF017393">
    <property type="entry name" value="MTase_SAV2177"/>
    <property type="match status" value="1"/>
</dbReference>
<keyword evidence="2" id="KW-1185">Reference proteome</keyword>
<accession>A0ABY5VSU5</accession>
<keyword evidence="1" id="KW-0489">Methyltransferase</keyword>
<reference evidence="1" key="2">
    <citation type="submission" date="2022-09" db="EMBL/GenBank/DDBJ databases">
        <title>Biosynthetic gene clusters of Dactylosporangioum fulvum.</title>
        <authorList>
            <person name="Caradec T."/>
        </authorList>
    </citation>
    <scope>NUCLEOTIDE SEQUENCE</scope>
    <source>
        <strain evidence="1">NRRL B-16292</strain>
    </source>
</reference>
<dbReference type="SUPFAM" id="SSF53335">
    <property type="entry name" value="S-adenosyl-L-methionine-dependent methyltransferases"/>
    <property type="match status" value="1"/>
</dbReference>
<evidence type="ECO:0000313" key="1">
    <source>
        <dbReference type="EMBL" id="UWP80270.1"/>
    </source>
</evidence>
<dbReference type="CDD" id="cd02440">
    <property type="entry name" value="AdoMet_MTases"/>
    <property type="match status" value="1"/>
</dbReference>
<gene>
    <name evidence="1" type="ORF">Dfulv_34625</name>
</gene>
<dbReference type="Pfam" id="PF04672">
    <property type="entry name" value="Methyltransf_19"/>
    <property type="match status" value="1"/>
</dbReference>
<dbReference type="Proteomes" id="UP001059617">
    <property type="component" value="Chromosome"/>
</dbReference>